<feature type="non-terminal residue" evidence="2">
    <location>
        <position position="39"/>
    </location>
</feature>
<dbReference type="EMBL" id="KF031569">
    <property type="protein sequence ID" value="AGU01646.1"/>
    <property type="molecule type" value="Genomic_DNA"/>
</dbReference>
<reference evidence="2" key="1">
    <citation type="journal article" date="2014" name="Vet. Microbiol.">
        <title>A novel siadenovirus detected in the kidneys and liver of Gouldian finches (Erythura gouldiae).</title>
        <authorList>
            <person name="Joseph H.M."/>
            <person name="Ballmann M.Z."/>
            <person name="Garner M.M."/>
            <person name="Hanley C.S."/>
            <person name="Berlinski R."/>
            <person name="Erdelyi K."/>
            <person name="Childress A.L."/>
            <person name="Fish S.S."/>
            <person name="Harrach B."/>
            <person name="Wellehan J.F.Jr."/>
        </authorList>
    </citation>
    <scope>NUCLEOTIDE SEQUENCE</scope>
    <source>
        <strain evidence="2">Hun1</strain>
    </source>
</reference>
<organism evidence="2">
    <name type="scientific">Gouldian finch adenovirus 1</name>
    <dbReference type="NCBI Taxonomy" id="1391178"/>
    <lineage>
        <taxon>Viruses</taxon>
        <taxon>Varidnaviria</taxon>
        <taxon>Bamfordvirae</taxon>
        <taxon>Preplasmiviricota</taxon>
        <taxon>Polisuviricotina</taxon>
        <taxon>Pharingeaviricetes</taxon>
        <taxon>Rowavirales</taxon>
        <taxon>Adenoviridae</taxon>
        <taxon>Siadenovirus</taxon>
    </lineage>
</organism>
<accession>T1W398</accession>
<evidence type="ECO:0000313" key="2">
    <source>
        <dbReference type="EMBL" id="AGU01646.1"/>
    </source>
</evidence>
<evidence type="ECO:0000256" key="1">
    <source>
        <dbReference type="SAM" id="MobiDB-lite"/>
    </source>
</evidence>
<feature type="region of interest" description="Disordered" evidence="1">
    <location>
        <begin position="1"/>
        <end position="39"/>
    </location>
</feature>
<sequence>MQSILKAIHSDSGRQVEASPMPPASIEGNQEPLQPITEQ</sequence>
<proteinExistence type="predicted"/>
<feature type="compositionally biased region" description="Polar residues" evidence="1">
    <location>
        <begin position="27"/>
        <end position="39"/>
    </location>
</feature>
<name>T1W398_9ADEN</name>
<protein>
    <submittedName>
        <fullName evidence="2">p52k</fullName>
    </submittedName>
</protein>